<protein>
    <submittedName>
        <fullName evidence="2">Uncharacterized protein LOC111132950 isoform X1</fullName>
    </submittedName>
</protein>
<evidence type="ECO:0000313" key="2">
    <source>
        <dbReference type="RefSeq" id="XP_022336617.1"/>
    </source>
</evidence>
<evidence type="ECO:0000313" key="1">
    <source>
        <dbReference type="Proteomes" id="UP000694844"/>
    </source>
</evidence>
<dbReference type="Proteomes" id="UP000694844">
    <property type="component" value="Chromosome 5"/>
</dbReference>
<dbReference type="RefSeq" id="XP_022336617.1">
    <property type="nucleotide sequence ID" value="XM_022480909.1"/>
</dbReference>
<keyword evidence="1" id="KW-1185">Reference proteome</keyword>
<name>A0A8B8E7J6_CRAVI</name>
<organism evidence="1 2">
    <name type="scientific">Crassostrea virginica</name>
    <name type="common">Eastern oyster</name>
    <dbReference type="NCBI Taxonomy" id="6565"/>
    <lineage>
        <taxon>Eukaryota</taxon>
        <taxon>Metazoa</taxon>
        <taxon>Spiralia</taxon>
        <taxon>Lophotrochozoa</taxon>
        <taxon>Mollusca</taxon>
        <taxon>Bivalvia</taxon>
        <taxon>Autobranchia</taxon>
        <taxon>Pteriomorphia</taxon>
        <taxon>Ostreida</taxon>
        <taxon>Ostreoidea</taxon>
        <taxon>Ostreidae</taxon>
        <taxon>Crassostrea</taxon>
    </lineage>
</organism>
<gene>
    <name evidence="2" type="primary">LOC111132950</name>
</gene>
<accession>A0A8B8E7J6</accession>
<proteinExistence type="predicted"/>
<dbReference type="GeneID" id="111132950"/>
<dbReference type="AlphaFoldDB" id="A0A8B8E7J6"/>
<sequence>MERNGSILAQLTVPEQAWLEGRNLASTMKENKKRSSESSIMQHTCQRSDIHCRGLITQVMRYLLFSEGGVLSAHALTLIQYSQRGSRIPRDSTQDLARCDRYTAFPPRGNNSLPVPIAD</sequence>
<dbReference type="KEGG" id="cvn:111132950"/>
<reference evidence="2" key="1">
    <citation type="submission" date="2025-08" db="UniProtKB">
        <authorList>
            <consortium name="RefSeq"/>
        </authorList>
    </citation>
    <scope>IDENTIFICATION</scope>
    <source>
        <tissue evidence="2">Whole sample</tissue>
    </source>
</reference>